<dbReference type="InterPro" id="IPR000719">
    <property type="entry name" value="Prot_kinase_dom"/>
</dbReference>
<comment type="caution">
    <text evidence="3">The sequence shown here is derived from an EMBL/GenBank/DDBJ whole genome shotgun (WGS) entry which is preliminary data.</text>
</comment>
<dbReference type="InterPro" id="IPR051824">
    <property type="entry name" value="LRR_Rcpt-Like_S/T_Kinase"/>
</dbReference>
<gene>
    <name evidence="3" type="ORF">M8C21_015297</name>
</gene>
<evidence type="ECO:0000256" key="1">
    <source>
        <dbReference type="ARBA" id="ARBA00004479"/>
    </source>
</evidence>
<dbReference type="InterPro" id="IPR011009">
    <property type="entry name" value="Kinase-like_dom_sf"/>
</dbReference>
<comment type="subcellular location">
    <subcellularLocation>
        <location evidence="1">Membrane</location>
        <topology evidence="1">Single-pass type I membrane protein</topology>
    </subcellularLocation>
</comment>
<dbReference type="GO" id="GO:0016020">
    <property type="term" value="C:membrane"/>
    <property type="evidence" value="ECO:0007669"/>
    <property type="project" value="UniProtKB-SubCell"/>
</dbReference>
<dbReference type="Gene3D" id="3.30.200.20">
    <property type="entry name" value="Phosphorylase Kinase, domain 1"/>
    <property type="match status" value="1"/>
</dbReference>
<dbReference type="EMBL" id="JAMZMK010007999">
    <property type="protein sequence ID" value="KAI7742387.1"/>
    <property type="molecule type" value="Genomic_DNA"/>
</dbReference>
<keyword evidence="4" id="KW-1185">Reference proteome</keyword>
<accession>A0AAD5CIR6</accession>
<dbReference type="PANTHER" id="PTHR48006:SF68">
    <property type="entry name" value="PROTEIN KINASE DOMAIN-CONTAINING PROTEIN"/>
    <property type="match status" value="1"/>
</dbReference>
<dbReference type="PROSITE" id="PS00108">
    <property type="entry name" value="PROTEIN_KINASE_ST"/>
    <property type="match status" value="1"/>
</dbReference>
<dbReference type="Proteomes" id="UP001206925">
    <property type="component" value="Unassembled WGS sequence"/>
</dbReference>
<dbReference type="InterPro" id="IPR001245">
    <property type="entry name" value="Ser-Thr/Tyr_kinase_cat_dom"/>
</dbReference>
<dbReference type="SUPFAM" id="SSF56112">
    <property type="entry name" value="Protein kinase-like (PK-like)"/>
    <property type="match status" value="1"/>
</dbReference>
<dbReference type="InterPro" id="IPR008271">
    <property type="entry name" value="Ser/Thr_kinase_AS"/>
</dbReference>
<feature type="domain" description="Protein kinase" evidence="2">
    <location>
        <begin position="1"/>
        <end position="254"/>
    </location>
</feature>
<proteinExistence type="predicted"/>
<evidence type="ECO:0000313" key="4">
    <source>
        <dbReference type="Proteomes" id="UP001206925"/>
    </source>
</evidence>
<organism evidence="3 4">
    <name type="scientific">Ambrosia artemisiifolia</name>
    <name type="common">Common ragweed</name>
    <dbReference type="NCBI Taxonomy" id="4212"/>
    <lineage>
        <taxon>Eukaryota</taxon>
        <taxon>Viridiplantae</taxon>
        <taxon>Streptophyta</taxon>
        <taxon>Embryophyta</taxon>
        <taxon>Tracheophyta</taxon>
        <taxon>Spermatophyta</taxon>
        <taxon>Magnoliopsida</taxon>
        <taxon>eudicotyledons</taxon>
        <taxon>Gunneridae</taxon>
        <taxon>Pentapetalae</taxon>
        <taxon>asterids</taxon>
        <taxon>campanulids</taxon>
        <taxon>Asterales</taxon>
        <taxon>Asteraceae</taxon>
        <taxon>Asteroideae</taxon>
        <taxon>Heliantheae alliance</taxon>
        <taxon>Heliantheae</taxon>
        <taxon>Ambrosia</taxon>
    </lineage>
</organism>
<name>A0AAD5CIR6_AMBAR</name>
<sequence>MSKQGASEFLTEIGTITTLCHENLVKFIGYCSHEQLCLVYQYMVNNSVSHALFGERKTRSAAKAKLTWPVRVNICKGIARGLAYLHQESKVKIIHGDIKLGNVLLDENFTAKISDFGLAKPNNDRNNDPTTKIKGTRGYMAPEYAITGCLTTKADVFSFGIVALEIVTGKSNSKSLKEGPDYDYYLIDWAIVLNETGGNLEELVDPDLGKMYSSQEALHILNVALLCIEHSSSIRPTMSQVIDLLEGRTDIPNFQRDIHDKQQSEFRNFLKERREAFQISHEPHTSTDSLVTESFATESFITELT</sequence>
<dbReference type="PROSITE" id="PS50011">
    <property type="entry name" value="PROTEIN_KINASE_DOM"/>
    <property type="match status" value="1"/>
</dbReference>
<dbReference type="FunFam" id="1.10.510.10:FF:000384">
    <property type="entry name" value="G-type lectin S-receptor-like serine/threonine-protein kinase"/>
    <property type="match status" value="1"/>
</dbReference>
<evidence type="ECO:0000313" key="3">
    <source>
        <dbReference type="EMBL" id="KAI7742387.1"/>
    </source>
</evidence>
<evidence type="ECO:0000259" key="2">
    <source>
        <dbReference type="PROSITE" id="PS50011"/>
    </source>
</evidence>
<dbReference type="Gene3D" id="1.10.510.10">
    <property type="entry name" value="Transferase(Phosphotransferase) domain 1"/>
    <property type="match status" value="1"/>
</dbReference>
<dbReference type="AlphaFoldDB" id="A0AAD5CIR6"/>
<dbReference type="GO" id="GO:0005524">
    <property type="term" value="F:ATP binding"/>
    <property type="evidence" value="ECO:0007669"/>
    <property type="project" value="InterPro"/>
</dbReference>
<dbReference type="PANTHER" id="PTHR48006">
    <property type="entry name" value="LEUCINE-RICH REPEAT-CONTAINING PROTEIN DDB_G0281931-RELATED"/>
    <property type="match status" value="1"/>
</dbReference>
<dbReference type="Pfam" id="PF07714">
    <property type="entry name" value="PK_Tyr_Ser-Thr"/>
    <property type="match status" value="1"/>
</dbReference>
<reference evidence="3" key="1">
    <citation type="submission" date="2022-06" db="EMBL/GenBank/DDBJ databases">
        <title>Uncovering the hologenomic basis of an extraordinary plant invasion.</title>
        <authorList>
            <person name="Bieker V.C."/>
            <person name="Martin M.D."/>
            <person name="Gilbert T."/>
            <person name="Hodgins K."/>
            <person name="Battlay P."/>
            <person name="Petersen B."/>
            <person name="Wilson J."/>
        </authorList>
    </citation>
    <scope>NUCLEOTIDE SEQUENCE</scope>
    <source>
        <strain evidence="3">AA19_3_7</strain>
        <tissue evidence="3">Leaf</tissue>
    </source>
</reference>
<protein>
    <recommendedName>
        <fullName evidence="2">Protein kinase domain-containing protein</fullName>
    </recommendedName>
</protein>
<dbReference type="GO" id="GO:0004672">
    <property type="term" value="F:protein kinase activity"/>
    <property type="evidence" value="ECO:0007669"/>
    <property type="project" value="InterPro"/>
</dbReference>
<dbReference type="SMART" id="SM00220">
    <property type="entry name" value="S_TKc"/>
    <property type="match status" value="1"/>
</dbReference>